<name>A0A4R1G7L3_9NOCA</name>
<sequence length="114" mass="11864">MFAPGPALLELSAQRQLQQLHAEFGAPAAAVAAVAPALSAQLDQHAAAVRDILDLGVDDAARVPRAILLAGYVSGLLDHFAELPDGFLAGAPDSWHAADWLQLRLAAVCAYAID</sequence>
<keyword evidence="2" id="KW-1185">Reference proteome</keyword>
<dbReference type="Proteomes" id="UP000294856">
    <property type="component" value="Unassembled WGS sequence"/>
</dbReference>
<evidence type="ECO:0000313" key="1">
    <source>
        <dbReference type="EMBL" id="TCJ99901.1"/>
    </source>
</evidence>
<reference evidence="1 2" key="1">
    <citation type="submission" date="2019-03" db="EMBL/GenBank/DDBJ databases">
        <title>Genomic Encyclopedia of Type Strains, Phase IV (KMG-IV): sequencing the most valuable type-strain genomes for metagenomic binning, comparative biology and taxonomic classification.</title>
        <authorList>
            <person name="Goeker M."/>
        </authorList>
    </citation>
    <scope>NUCLEOTIDE SEQUENCE [LARGE SCALE GENOMIC DNA]</scope>
    <source>
        <strain evidence="1 2">DSM 44684</strain>
    </source>
</reference>
<dbReference type="Pfam" id="PF19939">
    <property type="entry name" value="DUF6401"/>
    <property type="match status" value="1"/>
</dbReference>
<dbReference type="OrthoDB" id="3831302at2"/>
<comment type="caution">
    <text evidence="1">The sequence shown here is derived from an EMBL/GenBank/DDBJ whole genome shotgun (WGS) entry which is preliminary data.</text>
</comment>
<gene>
    <name evidence="1" type="ORF">DFR71_0886</name>
</gene>
<protein>
    <submittedName>
        <fullName evidence="1">Uncharacterized protein</fullName>
    </submittedName>
</protein>
<dbReference type="InterPro" id="IPR045647">
    <property type="entry name" value="DUF6401"/>
</dbReference>
<organism evidence="1 2">
    <name type="scientific">Nocardia alba</name>
    <dbReference type="NCBI Taxonomy" id="225051"/>
    <lineage>
        <taxon>Bacteria</taxon>
        <taxon>Bacillati</taxon>
        <taxon>Actinomycetota</taxon>
        <taxon>Actinomycetes</taxon>
        <taxon>Mycobacteriales</taxon>
        <taxon>Nocardiaceae</taxon>
        <taxon>Nocardia</taxon>
    </lineage>
</organism>
<dbReference type="AlphaFoldDB" id="A0A4R1G7L3"/>
<dbReference type="EMBL" id="SMFR01000001">
    <property type="protein sequence ID" value="TCJ99901.1"/>
    <property type="molecule type" value="Genomic_DNA"/>
</dbReference>
<accession>A0A4R1G7L3</accession>
<proteinExistence type="predicted"/>
<evidence type="ECO:0000313" key="2">
    <source>
        <dbReference type="Proteomes" id="UP000294856"/>
    </source>
</evidence>